<evidence type="ECO:0000259" key="2">
    <source>
        <dbReference type="Pfam" id="PF07589"/>
    </source>
</evidence>
<evidence type="ECO:0000256" key="1">
    <source>
        <dbReference type="SAM" id="SignalP"/>
    </source>
</evidence>
<dbReference type="AlphaFoldDB" id="A0A328BVC2"/>
<sequence>MKRVLITAALALAASGAAEASTLYGASYTGGPQSNLYSVDQSTGALTLIGATGRNLGDLTSIDNSLVGVDLSSNTLHTLDTATGAASGGLAITGTQGVITSIAWDPVSRALYGNTTSGFGGADTLYRIDTGTGAATLIGALGFTNVYALGFGQDGALFGVQDGGDLLSISIATGAAASIGSPGFGLIFDIATRPEDNVMFGATSSTYSLLTLNKTTGAGTVVGGYGASANIAGLAFIGEGGVVPEPSTWALMIGGFASAGAMLRRRRAFAA</sequence>
<dbReference type="OrthoDB" id="30052at2"/>
<evidence type="ECO:0000313" key="3">
    <source>
        <dbReference type="EMBL" id="RAK69008.1"/>
    </source>
</evidence>
<dbReference type="NCBIfam" id="TIGR02595">
    <property type="entry name" value="PEP_CTERM"/>
    <property type="match status" value="1"/>
</dbReference>
<accession>A0A328BVC2</accession>
<dbReference type="RefSeq" id="WP_111274500.1">
    <property type="nucleotide sequence ID" value="NZ_QFYS01000001.1"/>
</dbReference>
<feature type="domain" description="Ice-binding protein C-terminal" evidence="2">
    <location>
        <begin position="243"/>
        <end position="266"/>
    </location>
</feature>
<feature type="signal peptide" evidence="1">
    <location>
        <begin position="1"/>
        <end position="20"/>
    </location>
</feature>
<dbReference type="SUPFAM" id="SSF63825">
    <property type="entry name" value="YWTD domain"/>
    <property type="match status" value="1"/>
</dbReference>
<dbReference type="Proteomes" id="UP000249524">
    <property type="component" value="Unassembled WGS sequence"/>
</dbReference>
<organism evidence="3 4">
    <name type="scientific">Phenylobacterium kunshanense</name>
    <dbReference type="NCBI Taxonomy" id="1445034"/>
    <lineage>
        <taxon>Bacteria</taxon>
        <taxon>Pseudomonadati</taxon>
        <taxon>Pseudomonadota</taxon>
        <taxon>Alphaproteobacteria</taxon>
        <taxon>Caulobacterales</taxon>
        <taxon>Caulobacteraceae</taxon>
        <taxon>Phenylobacterium</taxon>
    </lineage>
</organism>
<dbReference type="NCBIfam" id="NF035944">
    <property type="entry name" value="PEPxxWA-CTERM"/>
    <property type="match status" value="1"/>
</dbReference>
<name>A0A328BVC2_9CAUL</name>
<reference evidence="3 4" key="1">
    <citation type="submission" date="2018-05" db="EMBL/GenBank/DDBJ databases">
        <authorList>
            <person name="Lanie J.A."/>
            <person name="Ng W.-L."/>
            <person name="Kazmierczak K.M."/>
            <person name="Andrzejewski T.M."/>
            <person name="Davidsen T.M."/>
            <person name="Wayne K.J."/>
            <person name="Tettelin H."/>
            <person name="Glass J.I."/>
            <person name="Rusch D."/>
            <person name="Podicherti R."/>
            <person name="Tsui H.-C.T."/>
            <person name="Winkler M.E."/>
        </authorList>
    </citation>
    <scope>NUCLEOTIDE SEQUENCE [LARGE SCALE GENOMIC DNA]</scope>
    <source>
        <strain evidence="3 4">BUT-10</strain>
    </source>
</reference>
<dbReference type="EMBL" id="QFYS01000001">
    <property type="protein sequence ID" value="RAK69008.1"/>
    <property type="molecule type" value="Genomic_DNA"/>
</dbReference>
<evidence type="ECO:0000313" key="4">
    <source>
        <dbReference type="Proteomes" id="UP000249524"/>
    </source>
</evidence>
<protein>
    <recommendedName>
        <fullName evidence="2">Ice-binding protein C-terminal domain-containing protein</fullName>
    </recommendedName>
</protein>
<proteinExistence type="predicted"/>
<dbReference type="Pfam" id="PF07589">
    <property type="entry name" value="PEP-CTERM"/>
    <property type="match status" value="1"/>
</dbReference>
<dbReference type="InterPro" id="IPR013424">
    <property type="entry name" value="Ice-binding_C"/>
</dbReference>
<keyword evidence="1" id="KW-0732">Signal</keyword>
<comment type="caution">
    <text evidence="3">The sequence shown here is derived from an EMBL/GenBank/DDBJ whole genome shotgun (WGS) entry which is preliminary data.</text>
</comment>
<keyword evidence="4" id="KW-1185">Reference proteome</keyword>
<gene>
    <name evidence="3" type="ORF">DJ019_03085</name>
</gene>
<feature type="chain" id="PRO_5016239038" description="Ice-binding protein C-terminal domain-containing protein" evidence="1">
    <location>
        <begin position="21"/>
        <end position="271"/>
    </location>
</feature>